<dbReference type="RefSeq" id="WP_344111681.1">
    <property type="nucleotide sequence ID" value="NZ_BAAANE010000004.1"/>
</dbReference>
<keyword evidence="2" id="KW-1185">Reference proteome</keyword>
<sequence>MPISEYVLPGDWVRPEGITLGPENDFFSGSSADGTIFRCALTSPTAEIWLPAGTDGRTVAVGMTLYSGSQLVVCGGETGQLFVYDVASRGLVSKRGVQGFLNDVWVVGDYAYATDSSRPVIWRFSLLSDADPVAVPVPDAGPDAYLNGIVSTADETALLAAAQGTETLWRVELADGSARPIASDFAADGLLMIGNILIGVCNRGQTIQDAEFFLAALEVPDGARTVIPIGEYTDPAFDTPTTLATDGKRLLIVNSQFAKGSAAAPPFRVIGVELPFFY</sequence>
<proteinExistence type="predicted"/>
<gene>
    <name evidence="1" type="ORF">GCM10009744_28120</name>
</gene>
<dbReference type="Proteomes" id="UP001501319">
    <property type="component" value="Unassembled WGS sequence"/>
</dbReference>
<evidence type="ECO:0000313" key="1">
    <source>
        <dbReference type="EMBL" id="GAA1637277.1"/>
    </source>
</evidence>
<name>A0ABN2FA08_9ACTN</name>
<accession>A0ABN2FA08</accession>
<evidence type="ECO:0008006" key="3">
    <source>
        <dbReference type="Google" id="ProtNLM"/>
    </source>
</evidence>
<comment type="caution">
    <text evidence="1">The sequence shown here is derived from an EMBL/GenBank/DDBJ whole genome shotgun (WGS) entry which is preliminary data.</text>
</comment>
<dbReference type="EMBL" id="BAAANE010000004">
    <property type="protein sequence ID" value="GAA1637277.1"/>
    <property type="molecule type" value="Genomic_DNA"/>
</dbReference>
<protein>
    <recommendedName>
        <fullName evidence="3">Superoxide dismutase</fullName>
    </recommendedName>
</protein>
<reference evidence="1 2" key="1">
    <citation type="journal article" date="2019" name="Int. J. Syst. Evol. Microbiol.">
        <title>The Global Catalogue of Microorganisms (GCM) 10K type strain sequencing project: providing services to taxonomists for standard genome sequencing and annotation.</title>
        <authorList>
            <consortium name="The Broad Institute Genomics Platform"/>
            <consortium name="The Broad Institute Genome Sequencing Center for Infectious Disease"/>
            <person name="Wu L."/>
            <person name="Ma J."/>
        </authorList>
    </citation>
    <scope>NUCLEOTIDE SEQUENCE [LARGE SCALE GENOMIC DNA]</scope>
    <source>
        <strain evidence="1 2">JCM 14306</strain>
    </source>
</reference>
<dbReference type="SUPFAM" id="SSF63829">
    <property type="entry name" value="Calcium-dependent phosphotriesterase"/>
    <property type="match status" value="1"/>
</dbReference>
<organism evidence="1 2">
    <name type="scientific">Kribbella alba</name>
    <dbReference type="NCBI Taxonomy" id="190197"/>
    <lineage>
        <taxon>Bacteria</taxon>
        <taxon>Bacillati</taxon>
        <taxon>Actinomycetota</taxon>
        <taxon>Actinomycetes</taxon>
        <taxon>Propionibacteriales</taxon>
        <taxon>Kribbellaceae</taxon>
        <taxon>Kribbella</taxon>
    </lineage>
</organism>
<evidence type="ECO:0000313" key="2">
    <source>
        <dbReference type="Proteomes" id="UP001501319"/>
    </source>
</evidence>